<dbReference type="AlphaFoldDB" id="A0AAT9H3D8"/>
<accession>A0AAT9H3D8</accession>
<dbReference type="RefSeq" id="WP_369615407.1">
    <property type="nucleotide sequence ID" value="NZ_AP031573.1"/>
</dbReference>
<evidence type="ECO:0000313" key="1">
    <source>
        <dbReference type="EMBL" id="BFM44278.1"/>
    </source>
</evidence>
<sequence>MSLRRNTEAKYATLKHDDLVFAGDKMDSNLQQKQGKVEEEFHQIFSDL</sequence>
<organism evidence="1">
    <name type="scientific">Flavobacterium sp. CFS9</name>
    <dbReference type="NCBI Taxonomy" id="3143118"/>
    <lineage>
        <taxon>Bacteria</taxon>
        <taxon>Pseudomonadati</taxon>
        <taxon>Bacteroidota</taxon>
        <taxon>Flavobacteriia</taxon>
        <taxon>Flavobacteriales</taxon>
        <taxon>Flavobacteriaceae</taxon>
        <taxon>Flavobacterium</taxon>
    </lineage>
</organism>
<reference evidence="1" key="1">
    <citation type="submission" date="2024-05" db="EMBL/GenBank/DDBJ databases">
        <title>Whole-Genome Sequence of CFS9, a Potential Fish Probiotic Isolated from the Body Surface of Silurus asotus.</title>
        <authorList>
            <person name="Kojima M."/>
            <person name="Tobioka K."/>
            <person name="Yokota K."/>
            <person name="Nakatani H."/>
            <person name="Hori K."/>
            <person name="Tamaru Y."/>
            <person name="Okazaki F."/>
        </authorList>
    </citation>
    <scope>NUCLEOTIDE SEQUENCE</scope>
    <source>
        <strain evidence="1">CFS9</strain>
    </source>
</reference>
<gene>
    <name evidence="1" type="ORF">CFS9_29190</name>
</gene>
<protein>
    <submittedName>
        <fullName evidence="1">Uncharacterized protein</fullName>
    </submittedName>
</protein>
<proteinExistence type="predicted"/>
<name>A0AAT9H3D8_9FLAO</name>
<dbReference type="EMBL" id="AP031573">
    <property type="protein sequence ID" value="BFM44278.1"/>
    <property type="molecule type" value="Genomic_DNA"/>
</dbReference>